<reference evidence="2" key="1">
    <citation type="submission" date="2016-06" db="EMBL/GenBank/DDBJ databases">
        <title>Parallel loss of symbiosis genes in relatives of nitrogen-fixing non-legume Parasponia.</title>
        <authorList>
            <person name="Van Velzen R."/>
            <person name="Holmer R."/>
            <person name="Bu F."/>
            <person name="Rutten L."/>
            <person name="Van Zeijl A."/>
            <person name="Liu W."/>
            <person name="Santuari L."/>
            <person name="Cao Q."/>
            <person name="Sharma T."/>
            <person name="Shen D."/>
            <person name="Roswanjaya Y."/>
            <person name="Wardhani T."/>
            <person name="Kalhor M.S."/>
            <person name="Jansen J."/>
            <person name="Van den Hoogen J."/>
            <person name="Gungor B."/>
            <person name="Hartog M."/>
            <person name="Hontelez J."/>
            <person name="Verver J."/>
            <person name="Yang W.-C."/>
            <person name="Schijlen E."/>
            <person name="Repin R."/>
            <person name="Schilthuizen M."/>
            <person name="Schranz E."/>
            <person name="Heidstra R."/>
            <person name="Miyata K."/>
            <person name="Fedorova E."/>
            <person name="Kohlen W."/>
            <person name="Bisseling T."/>
            <person name="Smit S."/>
            <person name="Geurts R."/>
        </authorList>
    </citation>
    <scope>NUCLEOTIDE SEQUENCE [LARGE SCALE GENOMIC DNA]</scope>
    <source>
        <strain evidence="2">cv. WU1-14</strain>
    </source>
</reference>
<accession>A0A2P5A647</accession>
<proteinExistence type="predicted"/>
<dbReference type="EMBL" id="JXTB01000881">
    <property type="protein sequence ID" value="PON32014.1"/>
    <property type="molecule type" value="Genomic_DNA"/>
</dbReference>
<dbReference type="OrthoDB" id="10274941at2759"/>
<gene>
    <name evidence="1" type="ORF">PanWU01x14_364980</name>
</gene>
<evidence type="ECO:0000313" key="1">
    <source>
        <dbReference type="EMBL" id="PON32014.1"/>
    </source>
</evidence>
<sequence>MWQVYEWGRGTVPNRTEEVGNLLGISPYTNHTNRHKYKDYDEKELSWWQPGGMAERSHCHALKEKRSTQEVPIYLSQLNNHYGHDHGSTTLDHLREIKYSSDIEHSLRFILVHYT</sequence>
<keyword evidence="2" id="KW-1185">Reference proteome</keyword>
<dbReference type="Proteomes" id="UP000237105">
    <property type="component" value="Unassembled WGS sequence"/>
</dbReference>
<evidence type="ECO:0000313" key="2">
    <source>
        <dbReference type="Proteomes" id="UP000237105"/>
    </source>
</evidence>
<comment type="caution">
    <text evidence="1">The sequence shown here is derived from an EMBL/GenBank/DDBJ whole genome shotgun (WGS) entry which is preliminary data.</text>
</comment>
<name>A0A2P5A647_PARAD</name>
<organism evidence="1 2">
    <name type="scientific">Parasponia andersonii</name>
    <name type="common">Sponia andersonii</name>
    <dbReference type="NCBI Taxonomy" id="3476"/>
    <lineage>
        <taxon>Eukaryota</taxon>
        <taxon>Viridiplantae</taxon>
        <taxon>Streptophyta</taxon>
        <taxon>Embryophyta</taxon>
        <taxon>Tracheophyta</taxon>
        <taxon>Spermatophyta</taxon>
        <taxon>Magnoliopsida</taxon>
        <taxon>eudicotyledons</taxon>
        <taxon>Gunneridae</taxon>
        <taxon>Pentapetalae</taxon>
        <taxon>rosids</taxon>
        <taxon>fabids</taxon>
        <taxon>Rosales</taxon>
        <taxon>Cannabaceae</taxon>
        <taxon>Parasponia</taxon>
    </lineage>
</organism>
<protein>
    <submittedName>
        <fullName evidence="1">Uncharacterized protein</fullName>
    </submittedName>
</protein>
<dbReference type="AlphaFoldDB" id="A0A2P5A647"/>